<dbReference type="InterPro" id="IPR011032">
    <property type="entry name" value="GroES-like_sf"/>
</dbReference>
<sequence length="367" mass="40106">MQKSRRIGYRDAVTESWTLALARDDLSRTNLVRHPAPEPADGEALLRVDRVGMTANNVTYAVLGDAYRYWDFFPAAAAGLDERWGLAPLWGFSEVVASRADGVPVGQRVYGYLPPAGHLVVRPGRVDERGFRDTSPHRVQLPSPYNAYAATTGDPAYDADQEDLLILFRPLFVTSAMLADRLQDNGFHGAGTLVLSSASSKTAYAAAFELRGKGPRLIGLTSPGNVAFTRELGCYDAVLPYDGIDELDPTAATAYLDLSANPATRAALRAHLGDRLVHDVAVGLTHQERATDAPAVFFAPDQIRKRTVDWGRPELDRRLAESWHRFAAVAERWVDIKVSHGPDGLRDAWLSMLAGTTPPRVGHIIAL</sequence>
<dbReference type="SUPFAM" id="SSF50129">
    <property type="entry name" value="GroES-like"/>
    <property type="match status" value="1"/>
</dbReference>
<evidence type="ECO:0000313" key="2">
    <source>
        <dbReference type="Proteomes" id="UP000619293"/>
    </source>
</evidence>
<proteinExistence type="predicted"/>
<protein>
    <recommendedName>
        <fullName evidence="3">DUF2855 family protein</fullName>
    </recommendedName>
</protein>
<reference evidence="1 2" key="1">
    <citation type="submission" date="2021-01" db="EMBL/GenBank/DDBJ databases">
        <title>Whole genome shotgun sequence of Catellatospora chokoriensis NBRC 107358.</title>
        <authorList>
            <person name="Komaki H."/>
            <person name="Tamura T."/>
        </authorList>
    </citation>
    <scope>NUCLEOTIDE SEQUENCE [LARGE SCALE GENOMIC DNA]</scope>
    <source>
        <strain evidence="1 2">NBRC 107358</strain>
    </source>
</reference>
<comment type="caution">
    <text evidence="1">The sequence shown here is derived from an EMBL/GenBank/DDBJ whole genome shotgun (WGS) entry which is preliminary data.</text>
</comment>
<evidence type="ECO:0000313" key="1">
    <source>
        <dbReference type="EMBL" id="GIF88217.1"/>
    </source>
</evidence>
<dbReference type="AlphaFoldDB" id="A0A8J3JNM8"/>
<accession>A0A8J3JNM8</accession>
<dbReference type="EMBL" id="BONG01000007">
    <property type="protein sequence ID" value="GIF88217.1"/>
    <property type="molecule type" value="Genomic_DNA"/>
</dbReference>
<gene>
    <name evidence="1" type="ORF">Cch02nite_16610</name>
</gene>
<organism evidence="1 2">
    <name type="scientific">Catellatospora chokoriensis</name>
    <dbReference type="NCBI Taxonomy" id="310353"/>
    <lineage>
        <taxon>Bacteria</taxon>
        <taxon>Bacillati</taxon>
        <taxon>Actinomycetota</taxon>
        <taxon>Actinomycetes</taxon>
        <taxon>Micromonosporales</taxon>
        <taxon>Micromonosporaceae</taxon>
        <taxon>Catellatospora</taxon>
    </lineage>
</organism>
<keyword evidence="2" id="KW-1185">Reference proteome</keyword>
<dbReference type="Proteomes" id="UP000619293">
    <property type="component" value="Unassembled WGS sequence"/>
</dbReference>
<dbReference type="Pfam" id="PF11017">
    <property type="entry name" value="DUF2855"/>
    <property type="match status" value="1"/>
</dbReference>
<name>A0A8J3JNM8_9ACTN</name>
<evidence type="ECO:0008006" key="3">
    <source>
        <dbReference type="Google" id="ProtNLM"/>
    </source>
</evidence>
<dbReference type="InterPro" id="IPR021276">
    <property type="entry name" value="DUF2855"/>
</dbReference>